<dbReference type="Proteomes" id="UP000241769">
    <property type="component" value="Unassembled WGS sequence"/>
</dbReference>
<dbReference type="OrthoDB" id="10254310at2759"/>
<dbReference type="AlphaFoldDB" id="A0A2P6N6X4"/>
<dbReference type="Gene3D" id="1.25.10.10">
    <property type="entry name" value="Leucine-rich Repeat Variant"/>
    <property type="match status" value="1"/>
</dbReference>
<evidence type="ECO:0000256" key="4">
    <source>
        <dbReference type="ARBA" id="ARBA00022927"/>
    </source>
</evidence>
<dbReference type="Gene3D" id="3.30.310.10">
    <property type="entry name" value="TATA-Binding Protein"/>
    <property type="match status" value="1"/>
</dbReference>
<dbReference type="InterPro" id="IPR015151">
    <property type="entry name" value="B-adaptin_app_sub_C"/>
</dbReference>
<evidence type="ECO:0000256" key="1">
    <source>
        <dbReference type="ARBA" id="ARBA00004308"/>
    </source>
</evidence>
<dbReference type="EMBL" id="MDYQ01000175">
    <property type="protein sequence ID" value="PRP79687.1"/>
    <property type="molecule type" value="Genomic_DNA"/>
</dbReference>
<keyword evidence="3 7" id="KW-0813">Transport</keyword>
<dbReference type="InterPro" id="IPR013037">
    <property type="entry name" value="Clathrin_b-adaptin_app_Ig-like"/>
</dbReference>
<keyword evidence="5" id="KW-0007">Acetylation</keyword>
<proteinExistence type="inferred from homology"/>
<protein>
    <recommendedName>
        <fullName evidence="7">AP complex subunit beta</fullName>
    </recommendedName>
</protein>
<sequence length="880" mass="97799">MSDAKYFGGGSKKGEISELQEELHHQREDKRKEAVKKVIAAMTVGKDVSMLFTDVLNCIQTNNLELKKLVYLYVINHAKLQPEKAILAVNTFQKDASDLNPLVRALAIRTMGCIRVDRVTEYLCEPLRNCLKDKDPYVRKTAALCVAKLYDLSAELVETQGFLELLIQLLSDSNPTVVANAVAALTEIEDISGRTILQLTASNLNKLLAALNECTEWGQVFILNSLSKFSTADSKDAESICERVAPRLNHANSAVVLAAVKVIMSYMDHIENPEAQKGLCKKMGPPLVTLLTTKEPEIQYVALRNINLIVQKKPSILAHEMRVFFIKYNDPIYVKMEKLEIMIMLAAERNIEQVLNEFKEAASEVDVEFVRKAVRAIGRCAIKIDKAADRCVAVLLELIQMKVSYVVQESIIVIKDIFRKYPNQYESIIATLCQNLDTLDEPEAKASMIWIVGEYAERIENADALLDSFLDNFHDESSQVQLQLVTAVVKLFLKRPKDTQDMVQKVLNMATQETDNPDLRDRGYIYWRLLSTDPEAAKNVVLGEKPLISESTIQIDEAMLSLLCREISSLASVYHKLPDTFVTKLKEVRKDKVKKDRETDGESLLPQEQQGGGQPNIFDLDSVGESLPQTSAPAARAPVNVMDELDFLSSPSTGVSQPVSKEIVLPAERGNGMQVAAGAARRGGQLHLDLTIQNQAGAPLGDFAIQFNKNPFGFAPTQLQVPPVNPMSTVETSLAISNHPNMFGPAQQAANIIQIALKNNSGVFYFQVTIPFHLIFSEAGEVSRDDYLSQWRSMPDEHVREVQVAGDSNSVQGKLRGANLFYVAKRTVAPQEFVYFSAKVGEALMMVEVSFGGGPSRINTKSRSAELIPAFEQALYTLLR</sequence>
<dbReference type="FunFam" id="2.60.40.1150:FF:000002">
    <property type="entry name" value="Beta-adaptin-like protein C"/>
    <property type="match status" value="1"/>
</dbReference>
<dbReference type="GO" id="GO:0030131">
    <property type="term" value="C:clathrin adaptor complex"/>
    <property type="evidence" value="ECO:0007669"/>
    <property type="project" value="InterPro"/>
</dbReference>
<dbReference type="GO" id="GO:0016192">
    <property type="term" value="P:vesicle-mediated transport"/>
    <property type="evidence" value="ECO:0007669"/>
    <property type="project" value="InterPro"/>
</dbReference>
<dbReference type="Gene3D" id="2.60.40.1150">
    <property type="match status" value="1"/>
</dbReference>
<reference evidence="10 11" key="1">
    <citation type="journal article" date="2018" name="Genome Biol. Evol.">
        <title>Multiple Roots of Fruiting Body Formation in Amoebozoa.</title>
        <authorList>
            <person name="Hillmann F."/>
            <person name="Forbes G."/>
            <person name="Novohradska S."/>
            <person name="Ferling I."/>
            <person name="Riege K."/>
            <person name="Groth M."/>
            <person name="Westermann M."/>
            <person name="Marz M."/>
            <person name="Spaller T."/>
            <person name="Winckler T."/>
            <person name="Schaap P."/>
            <person name="Glockner G."/>
        </authorList>
    </citation>
    <scope>NUCLEOTIDE SEQUENCE [LARGE SCALE GENOMIC DNA]</scope>
    <source>
        <strain evidence="10 11">Jena</strain>
    </source>
</reference>
<dbReference type="SMART" id="SM00185">
    <property type="entry name" value="ARM"/>
    <property type="match status" value="2"/>
</dbReference>
<evidence type="ECO:0000256" key="5">
    <source>
        <dbReference type="ARBA" id="ARBA00022990"/>
    </source>
</evidence>
<dbReference type="GO" id="GO:0031410">
    <property type="term" value="C:cytoplasmic vesicle"/>
    <property type="evidence" value="ECO:0007669"/>
    <property type="project" value="UniProtKB-ARBA"/>
</dbReference>
<comment type="similarity">
    <text evidence="2 7">Belongs to the adaptor complexes large subunit family.</text>
</comment>
<dbReference type="SUPFAM" id="SSF55711">
    <property type="entry name" value="Subdomain of clathrin and coatomer appendage domain"/>
    <property type="match status" value="1"/>
</dbReference>
<dbReference type="InterPro" id="IPR012295">
    <property type="entry name" value="TBP_dom_sf"/>
</dbReference>
<evidence type="ECO:0000256" key="6">
    <source>
        <dbReference type="ARBA" id="ARBA00023136"/>
    </source>
</evidence>
<keyword evidence="11" id="KW-1185">Reference proteome</keyword>
<gene>
    <name evidence="10" type="ORF">PROFUN_12585</name>
</gene>
<feature type="domain" description="Beta-adaptin appendage C-terminal subdomain" evidence="9">
    <location>
        <begin position="776"/>
        <end position="880"/>
    </location>
</feature>
<dbReference type="InterPro" id="IPR026739">
    <property type="entry name" value="AP_beta"/>
</dbReference>
<dbReference type="InterPro" id="IPR009028">
    <property type="entry name" value="Coatomer/calthrin_app_sub_C"/>
</dbReference>
<evidence type="ECO:0000313" key="11">
    <source>
        <dbReference type="Proteomes" id="UP000241769"/>
    </source>
</evidence>
<dbReference type="InterPro" id="IPR011989">
    <property type="entry name" value="ARM-like"/>
</dbReference>
<dbReference type="InterPro" id="IPR016024">
    <property type="entry name" value="ARM-type_fold"/>
</dbReference>
<dbReference type="Pfam" id="PF09066">
    <property type="entry name" value="B2-adapt-app_C"/>
    <property type="match status" value="1"/>
</dbReference>
<dbReference type="Pfam" id="PF02883">
    <property type="entry name" value="Alpha_adaptinC2"/>
    <property type="match status" value="1"/>
</dbReference>
<dbReference type="GO" id="GO:0006886">
    <property type="term" value="P:intracellular protein transport"/>
    <property type="evidence" value="ECO:0007669"/>
    <property type="project" value="InterPro"/>
</dbReference>
<evidence type="ECO:0000256" key="8">
    <source>
        <dbReference type="SAM" id="MobiDB-lite"/>
    </source>
</evidence>
<evidence type="ECO:0000256" key="3">
    <source>
        <dbReference type="ARBA" id="ARBA00022448"/>
    </source>
</evidence>
<dbReference type="InterPro" id="IPR016342">
    <property type="entry name" value="AP_complex_bsu_1_2_4"/>
</dbReference>
<dbReference type="Pfam" id="PF01602">
    <property type="entry name" value="Adaptin_N"/>
    <property type="match status" value="1"/>
</dbReference>
<dbReference type="SUPFAM" id="SSF49348">
    <property type="entry name" value="Clathrin adaptor appendage domain"/>
    <property type="match status" value="1"/>
</dbReference>
<dbReference type="SUPFAM" id="SSF48371">
    <property type="entry name" value="ARM repeat"/>
    <property type="match status" value="1"/>
</dbReference>
<dbReference type="PIRSF" id="PIRSF002291">
    <property type="entry name" value="AP_complex_beta"/>
    <property type="match status" value="1"/>
</dbReference>
<evidence type="ECO:0000256" key="2">
    <source>
        <dbReference type="ARBA" id="ARBA00006613"/>
    </source>
</evidence>
<dbReference type="InterPro" id="IPR002553">
    <property type="entry name" value="Clathrin/coatomer_adapt-like_N"/>
</dbReference>
<dbReference type="FunCoup" id="A0A2P6N6X4">
    <property type="interactions" value="686"/>
</dbReference>
<evidence type="ECO:0000256" key="7">
    <source>
        <dbReference type="PIRNR" id="PIRNR002291"/>
    </source>
</evidence>
<accession>A0A2P6N6X4</accession>
<comment type="caution">
    <text evidence="10">The sequence shown here is derived from an EMBL/GenBank/DDBJ whole genome shotgun (WGS) entry which is preliminary data.</text>
</comment>
<dbReference type="STRING" id="1890364.A0A2P6N6X4"/>
<dbReference type="InterPro" id="IPR000225">
    <property type="entry name" value="Armadillo"/>
</dbReference>
<dbReference type="GO" id="GO:0012505">
    <property type="term" value="C:endomembrane system"/>
    <property type="evidence" value="ECO:0007669"/>
    <property type="project" value="UniProtKB-SubCell"/>
</dbReference>
<dbReference type="InterPro" id="IPR013041">
    <property type="entry name" value="Clathrin_app_Ig-like_sf"/>
</dbReference>
<dbReference type="FunFam" id="1.25.10.10:FF:000002">
    <property type="entry name" value="AP complex subunit beta"/>
    <property type="match status" value="1"/>
</dbReference>
<keyword evidence="6 7" id="KW-0472">Membrane</keyword>
<dbReference type="SMART" id="SM01020">
    <property type="entry name" value="B2-adapt-app_C"/>
    <property type="match status" value="1"/>
</dbReference>
<dbReference type="InterPro" id="IPR008152">
    <property type="entry name" value="Clathrin_a/b/g-adaptin_app_Ig"/>
</dbReference>
<feature type="compositionally biased region" description="Basic and acidic residues" evidence="8">
    <location>
        <begin position="589"/>
        <end position="600"/>
    </location>
</feature>
<comment type="subcellular location">
    <subcellularLocation>
        <location evidence="1">Endomembrane system</location>
    </subcellularLocation>
</comment>
<dbReference type="PANTHER" id="PTHR11134">
    <property type="entry name" value="ADAPTOR COMPLEX SUBUNIT BETA FAMILY MEMBER"/>
    <property type="match status" value="1"/>
</dbReference>
<name>A0A2P6N6X4_9EUKA</name>
<evidence type="ECO:0000259" key="9">
    <source>
        <dbReference type="SMART" id="SM01020"/>
    </source>
</evidence>
<evidence type="ECO:0000313" key="10">
    <source>
        <dbReference type="EMBL" id="PRP79687.1"/>
    </source>
</evidence>
<feature type="region of interest" description="Disordered" evidence="8">
    <location>
        <begin position="589"/>
        <end position="635"/>
    </location>
</feature>
<dbReference type="InParanoid" id="A0A2P6N6X4"/>
<dbReference type="GO" id="GO:0030276">
    <property type="term" value="F:clathrin binding"/>
    <property type="evidence" value="ECO:0007669"/>
    <property type="project" value="InterPro"/>
</dbReference>
<keyword evidence="4 7" id="KW-0653">Protein transport</keyword>
<organism evidence="10 11">
    <name type="scientific">Planoprotostelium fungivorum</name>
    <dbReference type="NCBI Taxonomy" id="1890364"/>
    <lineage>
        <taxon>Eukaryota</taxon>
        <taxon>Amoebozoa</taxon>
        <taxon>Evosea</taxon>
        <taxon>Variosea</taxon>
        <taxon>Cavosteliida</taxon>
        <taxon>Cavosteliaceae</taxon>
        <taxon>Planoprotostelium</taxon>
    </lineage>
</organism>